<dbReference type="EMBL" id="JAHVHU010000006">
    <property type="protein sequence ID" value="MBY5957813.1"/>
    <property type="molecule type" value="Genomic_DNA"/>
</dbReference>
<dbReference type="RefSeq" id="WP_222579334.1">
    <property type="nucleotide sequence ID" value="NZ_JAHVHU010000006.1"/>
</dbReference>
<organism evidence="1 2">
    <name type="scientific">Membranihabitans marinus</name>
    <dbReference type="NCBI Taxonomy" id="1227546"/>
    <lineage>
        <taxon>Bacteria</taxon>
        <taxon>Pseudomonadati</taxon>
        <taxon>Bacteroidota</taxon>
        <taxon>Saprospiria</taxon>
        <taxon>Saprospirales</taxon>
        <taxon>Saprospiraceae</taxon>
        <taxon>Membranihabitans</taxon>
    </lineage>
</organism>
<proteinExistence type="predicted"/>
<accession>A0A953HTX4</accession>
<reference evidence="1" key="1">
    <citation type="submission" date="2021-06" db="EMBL/GenBank/DDBJ databases">
        <title>44 bacteria genomes isolated from Dapeng, Shenzhen.</title>
        <authorList>
            <person name="Zheng W."/>
            <person name="Yu S."/>
            <person name="Huang Y."/>
        </authorList>
    </citation>
    <scope>NUCLEOTIDE SEQUENCE</scope>
    <source>
        <strain evidence="1">DP5N28-2</strain>
    </source>
</reference>
<keyword evidence="2" id="KW-1185">Reference proteome</keyword>
<evidence type="ECO:0000313" key="2">
    <source>
        <dbReference type="Proteomes" id="UP000753961"/>
    </source>
</evidence>
<sequence>MYTNDYVHIKEDQDQVFGSDLDNKYGNVCMKFFTLQPDYVKETIKHGFIQGGNQGCGGICAGN</sequence>
<name>A0A953HTX4_9BACT</name>
<dbReference type="Proteomes" id="UP000753961">
    <property type="component" value="Unassembled WGS sequence"/>
</dbReference>
<dbReference type="AlphaFoldDB" id="A0A953HTX4"/>
<evidence type="ECO:0000313" key="1">
    <source>
        <dbReference type="EMBL" id="MBY5957813.1"/>
    </source>
</evidence>
<gene>
    <name evidence="1" type="ORF">KUV50_06715</name>
</gene>
<comment type="caution">
    <text evidence="1">The sequence shown here is derived from an EMBL/GenBank/DDBJ whole genome shotgun (WGS) entry which is preliminary data.</text>
</comment>
<protein>
    <submittedName>
        <fullName evidence="1">Uncharacterized protein</fullName>
    </submittedName>
</protein>